<proteinExistence type="predicted"/>
<dbReference type="AlphaFoldDB" id="A0A5K3F323"/>
<organism evidence="1">
    <name type="scientific">Mesocestoides corti</name>
    <name type="common">Flatworm</name>
    <dbReference type="NCBI Taxonomy" id="53468"/>
    <lineage>
        <taxon>Eukaryota</taxon>
        <taxon>Metazoa</taxon>
        <taxon>Spiralia</taxon>
        <taxon>Lophotrochozoa</taxon>
        <taxon>Platyhelminthes</taxon>
        <taxon>Cestoda</taxon>
        <taxon>Eucestoda</taxon>
        <taxon>Cyclophyllidea</taxon>
        <taxon>Mesocestoididae</taxon>
        <taxon>Mesocestoides</taxon>
    </lineage>
</organism>
<accession>A0A5K3F323</accession>
<reference evidence="1" key="1">
    <citation type="submission" date="2019-11" db="UniProtKB">
        <authorList>
            <consortium name="WormBaseParasite"/>
        </authorList>
    </citation>
    <scope>IDENTIFICATION</scope>
</reference>
<evidence type="ECO:0000313" key="1">
    <source>
        <dbReference type="WBParaSite" id="MCU_004539-RA"/>
    </source>
</evidence>
<sequence>MQRDRRLAEANMIQYVCAPIRRHDRASHRIGCRFSSHANQTPEEREFADLRVVKYVYALLRHYTASPSVESYH</sequence>
<dbReference type="WBParaSite" id="MCU_004539-RA">
    <property type="protein sequence ID" value="MCU_004539-RA"/>
    <property type="gene ID" value="MCU_004539"/>
</dbReference>
<name>A0A5K3F323_MESCO</name>
<protein>
    <submittedName>
        <fullName evidence="1">GAF domain-containing protein</fullName>
    </submittedName>
</protein>